<protein>
    <recommendedName>
        <fullName evidence="1">DUF7042 domain-containing protein</fullName>
    </recommendedName>
</protein>
<gene>
    <name evidence="2" type="ORF">C0Q70_05509</name>
</gene>
<dbReference type="EMBL" id="PZQS01000003">
    <property type="protein sequence ID" value="PVD34241.1"/>
    <property type="molecule type" value="Genomic_DNA"/>
</dbReference>
<sequence>MLITTALNELPDTLNIRIYTTSNTDPTPDINAVCSLNASEETPTYLFEAVSSAQDKDINITSLSSLAQPCPPEVQATYSYVVDGTGCNGSDSDLNFCVDRRTARTDYGLCSSRILFSAGGNLTCIAAFRVSGALVVMLLNQDVSLVTSTSRFACMKMETLGDTQRATVFEDCVSSRRSHTLVLNIKVKLSKLIQHVYIINVP</sequence>
<evidence type="ECO:0000313" key="2">
    <source>
        <dbReference type="EMBL" id="PVD34241.1"/>
    </source>
</evidence>
<keyword evidence="3" id="KW-1185">Reference proteome</keyword>
<feature type="domain" description="DUF7042" evidence="1">
    <location>
        <begin position="68"/>
        <end position="168"/>
    </location>
</feature>
<evidence type="ECO:0000313" key="3">
    <source>
        <dbReference type="Proteomes" id="UP000245119"/>
    </source>
</evidence>
<dbReference type="AlphaFoldDB" id="A0A2T7PLD3"/>
<organism evidence="2 3">
    <name type="scientific">Pomacea canaliculata</name>
    <name type="common">Golden apple snail</name>
    <dbReference type="NCBI Taxonomy" id="400727"/>
    <lineage>
        <taxon>Eukaryota</taxon>
        <taxon>Metazoa</taxon>
        <taxon>Spiralia</taxon>
        <taxon>Lophotrochozoa</taxon>
        <taxon>Mollusca</taxon>
        <taxon>Gastropoda</taxon>
        <taxon>Caenogastropoda</taxon>
        <taxon>Architaenioglossa</taxon>
        <taxon>Ampullarioidea</taxon>
        <taxon>Ampullariidae</taxon>
        <taxon>Pomacea</taxon>
    </lineage>
</organism>
<dbReference type="InterPro" id="IPR055470">
    <property type="entry name" value="DUF7042"/>
</dbReference>
<name>A0A2T7PLD3_POMCA</name>
<accession>A0A2T7PLD3</accession>
<dbReference type="Pfam" id="PF23069">
    <property type="entry name" value="DUF7042"/>
    <property type="match status" value="1"/>
</dbReference>
<comment type="caution">
    <text evidence="2">The sequence shown here is derived from an EMBL/GenBank/DDBJ whole genome shotgun (WGS) entry which is preliminary data.</text>
</comment>
<proteinExistence type="predicted"/>
<dbReference type="OrthoDB" id="6100341at2759"/>
<reference evidence="2 3" key="1">
    <citation type="submission" date="2018-04" db="EMBL/GenBank/DDBJ databases">
        <title>The genome of golden apple snail Pomacea canaliculata provides insight into stress tolerance and invasive adaptation.</title>
        <authorList>
            <person name="Liu C."/>
            <person name="Liu B."/>
            <person name="Ren Y."/>
            <person name="Zhang Y."/>
            <person name="Wang H."/>
            <person name="Li S."/>
            <person name="Jiang F."/>
            <person name="Yin L."/>
            <person name="Zhang G."/>
            <person name="Qian W."/>
            <person name="Fan W."/>
        </authorList>
    </citation>
    <scope>NUCLEOTIDE SEQUENCE [LARGE SCALE GENOMIC DNA]</scope>
    <source>
        <strain evidence="2">SZHN2017</strain>
        <tissue evidence="2">Muscle</tissue>
    </source>
</reference>
<dbReference type="Proteomes" id="UP000245119">
    <property type="component" value="Linkage Group LG3"/>
</dbReference>
<evidence type="ECO:0000259" key="1">
    <source>
        <dbReference type="Pfam" id="PF23069"/>
    </source>
</evidence>